<dbReference type="Proteomes" id="UP001623660">
    <property type="component" value="Unassembled WGS sequence"/>
</dbReference>
<keyword evidence="3" id="KW-1185">Reference proteome</keyword>
<comment type="caution">
    <text evidence="2">The sequence shown here is derived from an EMBL/GenBank/DDBJ whole genome shotgun (WGS) entry which is preliminary data.</text>
</comment>
<evidence type="ECO:0000313" key="2">
    <source>
        <dbReference type="EMBL" id="MFL0195408.1"/>
    </source>
</evidence>
<feature type="region of interest" description="Disordered" evidence="1">
    <location>
        <begin position="1"/>
        <end position="40"/>
    </location>
</feature>
<dbReference type="EMBL" id="JBJHZX010000008">
    <property type="protein sequence ID" value="MFL0195408.1"/>
    <property type="molecule type" value="Genomic_DNA"/>
</dbReference>
<reference evidence="2 3" key="1">
    <citation type="submission" date="2024-11" db="EMBL/GenBank/DDBJ databases">
        <authorList>
            <person name="Heng Y.C."/>
            <person name="Lim A.C.H."/>
            <person name="Lee J.K.Y."/>
            <person name="Kittelmann S."/>
        </authorList>
    </citation>
    <scope>NUCLEOTIDE SEQUENCE [LARGE SCALE GENOMIC DNA]</scope>
    <source>
        <strain evidence="2 3">WILCCON 0269</strain>
    </source>
</reference>
<evidence type="ECO:0000313" key="3">
    <source>
        <dbReference type="Proteomes" id="UP001623660"/>
    </source>
</evidence>
<protein>
    <submittedName>
        <fullName evidence="2">Uncharacterized protein</fullName>
    </submittedName>
</protein>
<gene>
    <name evidence="2" type="ORF">ACJDU8_07485</name>
</gene>
<proteinExistence type="predicted"/>
<sequence>MCTTSSGTPTPSTTASNTTTPSTAASSTPTPSTTTGQANNPVFMGTDANFTWIWELQDDVNNYGSIDNLISKLKSLGITNVCIKYHEGSSPIGGGVNYRDSFLKYVKNFKDAGFKVGTWGYNYFNYVEDEASLINEALDNSDYYIFDAESDVAGKTSQTEEICELVRSKHPNAIIGYTTFPIASYHQDIPYSIFNKYCNFVSPQCYWCEMQWSINNCIDKMLSDYKNYNLNNPIYPSIQTYNISLDDYNAYAKYNFNNTGYWDFDEMDSNFYKFKNN</sequence>
<name>A0ABW8SIJ5_9CLOT</name>
<accession>A0ABW8SIJ5</accession>
<evidence type="ECO:0000256" key="1">
    <source>
        <dbReference type="SAM" id="MobiDB-lite"/>
    </source>
</evidence>
<organism evidence="2 3">
    <name type="scientific">Candidatus Clostridium eludens</name>
    <dbReference type="NCBI Taxonomy" id="3381663"/>
    <lineage>
        <taxon>Bacteria</taxon>
        <taxon>Bacillati</taxon>
        <taxon>Bacillota</taxon>
        <taxon>Clostridia</taxon>
        <taxon>Eubacteriales</taxon>
        <taxon>Clostridiaceae</taxon>
        <taxon>Clostridium</taxon>
    </lineage>
</organism>
<feature type="compositionally biased region" description="Low complexity" evidence="1">
    <location>
        <begin position="1"/>
        <end position="35"/>
    </location>
</feature>